<name>A0ABX8ATW8_9HYPH</name>
<evidence type="ECO:0000313" key="3">
    <source>
        <dbReference type="Proteomes" id="UP000680706"/>
    </source>
</evidence>
<dbReference type="RefSeq" id="WP_197432673.1">
    <property type="nucleotide sequence ID" value="NZ_CP074126.1"/>
</dbReference>
<dbReference type="InterPro" id="IPR028983">
    <property type="entry name" value="PA2201-like_C"/>
</dbReference>
<dbReference type="SUPFAM" id="SSF140731">
    <property type="entry name" value="PA2201 C-terminal domain-like"/>
    <property type="match status" value="1"/>
</dbReference>
<dbReference type="InterPro" id="IPR015025">
    <property type="entry name" value="PoNi_C"/>
</dbReference>
<dbReference type="Gene3D" id="1.10.3920.10">
    <property type="entry name" value="PA2201 C-terminal domain-like"/>
    <property type="match status" value="1"/>
</dbReference>
<reference evidence="2 3" key="1">
    <citation type="journal article" date="2021" name="Angew. Chem. Int. Ed. Engl.">
        <title>A novel family of nonribosomal peptides modulate collective behavior in Pseudovibrio bacteria isolated from marine sponges.</title>
        <authorList>
            <person name="Ioca L.P."/>
            <person name="Dai Y."/>
            <person name="Kunakom S."/>
            <person name="Diaz-Espinosa J."/>
            <person name="Krunic A."/>
            <person name="Crnkovic C.M."/>
            <person name="Orjala J."/>
            <person name="Sanchez L.M."/>
            <person name="Ferreira A.G."/>
            <person name="Berlinck R.G.S."/>
            <person name="Eustaquio A.S."/>
        </authorList>
    </citation>
    <scope>NUCLEOTIDE SEQUENCE [LARGE SCALE GENOMIC DNA]</scope>
    <source>
        <strain evidence="2 3">Ab134</strain>
    </source>
</reference>
<dbReference type="Proteomes" id="UP000680706">
    <property type="component" value="Chromosome"/>
</dbReference>
<proteinExistence type="predicted"/>
<dbReference type="EMBL" id="CP074126">
    <property type="protein sequence ID" value="QUS57141.1"/>
    <property type="molecule type" value="Genomic_DNA"/>
</dbReference>
<feature type="domain" description="PoNi C-terminal" evidence="1">
    <location>
        <begin position="183"/>
        <end position="263"/>
    </location>
</feature>
<keyword evidence="3" id="KW-1185">Reference proteome</keyword>
<gene>
    <name evidence="2" type="ORF">KGB56_07055</name>
</gene>
<evidence type="ECO:0000313" key="2">
    <source>
        <dbReference type="EMBL" id="QUS57141.1"/>
    </source>
</evidence>
<sequence length="270" mass="32038">MRNIYKTEEYFEHQIDEVQGSYDRSIVKLANPDITEQAKQNRLSILAEVDLDRSLILYNIGKPLDHVIEHMRSGLHKMMDMFDYASTTDLPFHQKRILTNTRRFNLFPLLVLCDARKELCHRYIEMSLRKDMSVEYDHETDEADYAPEPIRISPLINEFAKYFGYDVPPENVAPRCYLESFEAPIYECFTCHEGRHQEILTNYVTNWAKTGQKDEKFYIKSEHENPKNKYFTGYWCFMGAAVAKVLNIDDSPLRDHPDYPYELVHYKEYC</sequence>
<dbReference type="Pfam" id="PF08929">
    <property type="entry name" value="PoNi_C"/>
    <property type="match status" value="1"/>
</dbReference>
<protein>
    <submittedName>
        <fullName evidence="2">DUF1911 domain-containing protein</fullName>
    </submittedName>
</protein>
<accession>A0ABX8ATW8</accession>
<organism evidence="2 3">
    <name type="scientific">Pseudovibrio brasiliensis</name>
    <dbReference type="NCBI Taxonomy" id="1898042"/>
    <lineage>
        <taxon>Bacteria</taxon>
        <taxon>Pseudomonadati</taxon>
        <taxon>Pseudomonadota</taxon>
        <taxon>Alphaproteobacteria</taxon>
        <taxon>Hyphomicrobiales</taxon>
        <taxon>Stappiaceae</taxon>
        <taxon>Pseudovibrio</taxon>
    </lineage>
</organism>
<evidence type="ECO:0000259" key="1">
    <source>
        <dbReference type="Pfam" id="PF08929"/>
    </source>
</evidence>